<dbReference type="AlphaFoldDB" id="A0A820SAL1"/>
<dbReference type="InterPro" id="IPR032839">
    <property type="entry name" value="RAB3GAP_N"/>
</dbReference>
<dbReference type="Proteomes" id="UP000663868">
    <property type="component" value="Unassembled WGS sequence"/>
</dbReference>
<evidence type="ECO:0000313" key="3">
    <source>
        <dbReference type="Proteomes" id="UP000663868"/>
    </source>
</evidence>
<dbReference type="Pfam" id="PF14655">
    <property type="entry name" value="RAB3GAP2_N"/>
    <property type="match status" value="1"/>
</dbReference>
<accession>A0A820SAL1</accession>
<proteinExistence type="predicted"/>
<comment type="caution">
    <text evidence="2">The sequence shown here is derived from an EMBL/GenBank/DDBJ whole genome shotgun (WGS) entry which is preliminary data.</text>
</comment>
<sequence>RDHALKSSNIISSSSPQLSFKKWGFHDQNQVFDFAPAGLITDNKFDQFCVASMTGGYQAQIRSVPPLFTRLITIGADPYCNFYYCA</sequence>
<name>A0A820SAL1_9BILA</name>
<evidence type="ECO:0000313" key="2">
    <source>
        <dbReference type="EMBL" id="CAF4449828.1"/>
    </source>
</evidence>
<dbReference type="EMBL" id="CAJOBB010031328">
    <property type="protein sequence ID" value="CAF4449828.1"/>
    <property type="molecule type" value="Genomic_DNA"/>
</dbReference>
<evidence type="ECO:0000259" key="1">
    <source>
        <dbReference type="Pfam" id="PF14655"/>
    </source>
</evidence>
<feature type="non-terminal residue" evidence="2">
    <location>
        <position position="1"/>
    </location>
</feature>
<protein>
    <recommendedName>
        <fullName evidence="1">Rab3-GAP regulatory subunit N-terminal domain-containing protein</fullName>
    </recommendedName>
</protein>
<gene>
    <name evidence="2" type="ORF">KXQ929_LOCUS53883</name>
</gene>
<feature type="domain" description="Rab3-GAP regulatory subunit N-terminal" evidence="1">
    <location>
        <begin position="8"/>
        <end position="84"/>
    </location>
</feature>
<reference evidence="2" key="1">
    <citation type="submission" date="2021-02" db="EMBL/GenBank/DDBJ databases">
        <authorList>
            <person name="Nowell W R."/>
        </authorList>
    </citation>
    <scope>NUCLEOTIDE SEQUENCE</scope>
</reference>
<feature type="non-terminal residue" evidence="2">
    <location>
        <position position="86"/>
    </location>
</feature>
<organism evidence="2 3">
    <name type="scientific">Adineta steineri</name>
    <dbReference type="NCBI Taxonomy" id="433720"/>
    <lineage>
        <taxon>Eukaryota</taxon>
        <taxon>Metazoa</taxon>
        <taxon>Spiralia</taxon>
        <taxon>Gnathifera</taxon>
        <taxon>Rotifera</taxon>
        <taxon>Eurotatoria</taxon>
        <taxon>Bdelloidea</taxon>
        <taxon>Adinetida</taxon>
        <taxon>Adinetidae</taxon>
        <taxon>Adineta</taxon>
    </lineage>
</organism>